<dbReference type="AlphaFoldDB" id="A0A1X2IBU9"/>
<feature type="domain" description="Xylanolytic transcriptional activator regulatory" evidence="8">
    <location>
        <begin position="256"/>
        <end position="329"/>
    </location>
</feature>
<dbReference type="PANTHER" id="PTHR31313:SF81">
    <property type="entry name" value="TY1 ENHANCER ACTIVATOR"/>
    <property type="match status" value="1"/>
</dbReference>
<dbReference type="OrthoDB" id="2264294at2759"/>
<dbReference type="Pfam" id="PF04082">
    <property type="entry name" value="Fungal_trans"/>
    <property type="match status" value="1"/>
</dbReference>
<sequence length="567" mass="63157">MAKPSSPDGTNSAPNTDAAKGANSPATSTKNLQQPRSNQSTAEIHPRYIGDMSTLPFLAQKFNFEDDRFTSPVGIKIRRFGQSLVMYEEGDSVTGRTPNQLLLEKLGMLKPGEPILNVEDWIFKVADITKATSDRLMKIYFAYIHPGLPVVNKTLFLNQYRGLADDYPSAPLLNAMYGAATRYIETCQLFGDETAVTEAFDDDIDGWQIPDGGSERLFDNLIKYVRGRYNPNIATIQALVIAQNHRASMDGKMTGGWLINAAAIRMAQDLGLHRSSEVWEISEDEKETRRRVWWAVYIMDKWSAASTGRPQTIFDEDCDESYPSESAPWEEVMDMAANTNADDNLPRFPSLDKSVAQKAKGERIPIYQPFVQLVKLSEILGHILQGLYTPWAKKYSAEHGSDTIVSYLDKALSDWRAALPPTLQVSGTNFRKLDSRGRTPLLSMSGLMYLSYCTLLILLHRPFIEKEGSEKTKSSVSSLSICTSAATRCVDVASSMHFRDFLLVSWNFAIYHVFTASLIHIHTAANSGSIVSDVAKGDLVKSVRVVKRLSNLSTAACQIHQVLLRLM</sequence>
<evidence type="ECO:0000256" key="3">
    <source>
        <dbReference type="ARBA" id="ARBA00023015"/>
    </source>
</evidence>
<keyword evidence="10" id="KW-1185">Reference proteome</keyword>
<dbReference type="GO" id="GO:0006351">
    <property type="term" value="P:DNA-templated transcription"/>
    <property type="evidence" value="ECO:0007669"/>
    <property type="project" value="InterPro"/>
</dbReference>
<keyword evidence="1" id="KW-0479">Metal-binding</keyword>
<keyword evidence="4" id="KW-0238">DNA-binding</keyword>
<feature type="region of interest" description="Disordered" evidence="7">
    <location>
        <begin position="1"/>
        <end position="44"/>
    </location>
</feature>
<comment type="caution">
    <text evidence="9">The sequence shown here is derived from an EMBL/GenBank/DDBJ whole genome shotgun (WGS) entry which is preliminary data.</text>
</comment>
<evidence type="ECO:0000256" key="6">
    <source>
        <dbReference type="ARBA" id="ARBA00023242"/>
    </source>
</evidence>
<accession>A0A1X2IBU9</accession>
<evidence type="ECO:0000256" key="7">
    <source>
        <dbReference type="SAM" id="MobiDB-lite"/>
    </source>
</evidence>
<evidence type="ECO:0000313" key="9">
    <source>
        <dbReference type="EMBL" id="ORZ13577.1"/>
    </source>
</evidence>
<evidence type="ECO:0000256" key="1">
    <source>
        <dbReference type="ARBA" id="ARBA00022723"/>
    </source>
</evidence>
<dbReference type="CDD" id="cd12148">
    <property type="entry name" value="fungal_TF_MHR"/>
    <property type="match status" value="1"/>
</dbReference>
<dbReference type="GO" id="GO:0003677">
    <property type="term" value="F:DNA binding"/>
    <property type="evidence" value="ECO:0007669"/>
    <property type="project" value="UniProtKB-KW"/>
</dbReference>
<keyword evidence="6" id="KW-0539">Nucleus</keyword>
<dbReference type="STRING" id="90262.A0A1X2IBU9"/>
<dbReference type="InterPro" id="IPR007219">
    <property type="entry name" value="XnlR_reg_dom"/>
</dbReference>
<dbReference type="InterPro" id="IPR051615">
    <property type="entry name" value="Transcr_Regulatory_Elem"/>
</dbReference>
<protein>
    <submittedName>
        <fullName evidence="9">Fungal-specific transcription factor domain-domain-containing protein</fullName>
    </submittedName>
</protein>
<evidence type="ECO:0000256" key="5">
    <source>
        <dbReference type="ARBA" id="ARBA00023163"/>
    </source>
</evidence>
<keyword evidence="3" id="KW-0805">Transcription regulation</keyword>
<evidence type="ECO:0000256" key="4">
    <source>
        <dbReference type="ARBA" id="ARBA00023125"/>
    </source>
</evidence>
<evidence type="ECO:0000313" key="10">
    <source>
        <dbReference type="Proteomes" id="UP000193560"/>
    </source>
</evidence>
<proteinExistence type="predicted"/>
<name>A0A1X2IBU9_9FUNG</name>
<evidence type="ECO:0000256" key="2">
    <source>
        <dbReference type="ARBA" id="ARBA00022833"/>
    </source>
</evidence>
<dbReference type="EMBL" id="MCGE01000016">
    <property type="protein sequence ID" value="ORZ13577.1"/>
    <property type="molecule type" value="Genomic_DNA"/>
</dbReference>
<gene>
    <name evidence="9" type="ORF">BCR42DRAFT_330398</name>
</gene>
<dbReference type="SMART" id="SM00906">
    <property type="entry name" value="Fungal_trans"/>
    <property type="match status" value="1"/>
</dbReference>
<organism evidence="9 10">
    <name type="scientific">Absidia repens</name>
    <dbReference type="NCBI Taxonomy" id="90262"/>
    <lineage>
        <taxon>Eukaryota</taxon>
        <taxon>Fungi</taxon>
        <taxon>Fungi incertae sedis</taxon>
        <taxon>Mucoromycota</taxon>
        <taxon>Mucoromycotina</taxon>
        <taxon>Mucoromycetes</taxon>
        <taxon>Mucorales</taxon>
        <taxon>Cunninghamellaceae</taxon>
        <taxon>Absidia</taxon>
    </lineage>
</organism>
<feature type="non-terminal residue" evidence="9">
    <location>
        <position position="567"/>
    </location>
</feature>
<reference evidence="9 10" key="1">
    <citation type="submission" date="2016-07" db="EMBL/GenBank/DDBJ databases">
        <title>Pervasive Adenine N6-methylation of Active Genes in Fungi.</title>
        <authorList>
            <consortium name="DOE Joint Genome Institute"/>
            <person name="Mondo S.J."/>
            <person name="Dannebaum R.O."/>
            <person name="Kuo R.C."/>
            <person name="Labutti K."/>
            <person name="Haridas S."/>
            <person name="Kuo A."/>
            <person name="Salamov A."/>
            <person name="Ahrendt S.R."/>
            <person name="Lipzen A."/>
            <person name="Sullivan W."/>
            <person name="Andreopoulos W.B."/>
            <person name="Clum A."/>
            <person name="Lindquist E."/>
            <person name="Daum C."/>
            <person name="Ramamoorthy G.K."/>
            <person name="Gryganskyi A."/>
            <person name="Culley D."/>
            <person name="Magnuson J.K."/>
            <person name="James T.Y."/>
            <person name="O'Malley M.A."/>
            <person name="Stajich J.E."/>
            <person name="Spatafora J.W."/>
            <person name="Visel A."/>
            <person name="Grigoriev I.V."/>
        </authorList>
    </citation>
    <scope>NUCLEOTIDE SEQUENCE [LARGE SCALE GENOMIC DNA]</scope>
    <source>
        <strain evidence="9 10">NRRL 1336</strain>
    </source>
</reference>
<dbReference type="GO" id="GO:0008270">
    <property type="term" value="F:zinc ion binding"/>
    <property type="evidence" value="ECO:0007669"/>
    <property type="project" value="InterPro"/>
</dbReference>
<feature type="compositionally biased region" description="Polar residues" evidence="7">
    <location>
        <begin position="24"/>
        <end position="42"/>
    </location>
</feature>
<keyword evidence="5" id="KW-0804">Transcription</keyword>
<evidence type="ECO:0000259" key="8">
    <source>
        <dbReference type="SMART" id="SM00906"/>
    </source>
</evidence>
<dbReference type="PANTHER" id="PTHR31313">
    <property type="entry name" value="TY1 ENHANCER ACTIVATOR"/>
    <property type="match status" value="1"/>
</dbReference>
<keyword evidence="2" id="KW-0862">Zinc</keyword>
<dbReference type="Proteomes" id="UP000193560">
    <property type="component" value="Unassembled WGS sequence"/>
</dbReference>